<dbReference type="Gene3D" id="3.40.710.10">
    <property type="entry name" value="DD-peptidase/beta-lactamase superfamily"/>
    <property type="match status" value="1"/>
</dbReference>
<comment type="caution">
    <text evidence="4">The sequence shown here is derived from an EMBL/GenBank/DDBJ whole genome shotgun (WGS) entry which is preliminary data.</text>
</comment>
<dbReference type="GeneID" id="81394302"/>
<dbReference type="InterPro" id="IPR050789">
    <property type="entry name" value="Diverse_Enzym_Activities"/>
</dbReference>
<evidence type="ECO:0000313" key="5">
    <source>
        <dbReference type="Proteomes" id="UP001141434"/>
    </source>
</evidence>
<evidence type="ECO:0000256" key="1">
    <source>
        <dbReference type="ARBA" id="ARBA00009009"/>
    </source>
</evidence>
<dbReference type="SUPFAM" id="SSF56601">
    <property type="entry name" value="beta-lactamase/transpeptidase-like"/>
    <property type="match status" value="1"/>
</dbReference>
<dbReference type="OrthoDB" id="428260at2759"/>
<dbReference type="InterPro" id="IPR001466">
    <property type="entry name" value="Beta-lactam-related"/>
</dbReference>
<proteinExistence type="inferred from homology"/>
<evidence type="ECO:0000313" key="4">
    <source>
        <dbReference type="EMBL" id="KAJ5102330.1"/>
    </source>
</evidence>
<organism evidence="4 5">
    <name type="scientific">Penicillium alfredii</name>
    <dbReference type="NCBI Taxonomy" id="1506179"/>
    <lineage>
        <taxon>Eukaryota</taxon>
        <taxon>Fungi</taxon>
        <taxon>Dikarya</taxon>
        <taxon>Ascomycota</taxon>
        <taxon>Pezizomycotina</taxon>
        <taxon>Eurotiomycetes</taxon>
        <taxon>Eurotiomycetidae</taxon>
        <taxon>Eurotiales</taxon>
        <taxon>Aspergillaceae</taxon>
        <taxon>Penicillium</taxon>
    </lineage>
</organism>
<sequence length="403" mass="45409">MEKVLNDYMAHPQRHASAVGFSLIRAEDDPQFIQSFKGSLGFGRTEQFRDDSFIWLASATKLVTTTAVLIASQMGLLSLQDTADTYLPELAEMEILIGFEACLTGGSIPITKRAKNPITIHQLLTHTSGLAYLFLTKDLKKWATYNNRRSDELSSSLEDCHHPLLFEPGQGWAYGPGFDWAGRIIEVVSQCSFEEFCKRYIWDQIGAHDCTFRPKSRPDLLARRLEITRPTRNNGVSMNLNPYPLEPSHDLGGIGLWTTPRDFNLFLWHLFIKPNGLVTPENLNRILEPQVSDTKLVTESMHGSNGGILTSTFPEHFPLDFGLGACITTRDLPGRRPKGSVSWLGYPNEYWWFDPKNKICGVLYMQMIPAGLNEAANLLVGVEEAVYKDMRGRGIPEVQMQRL</sequence>
<dbReference type="RefSeq" id="XP_056513161.1">
    <property type="nucleotide sequence ID" value="XM_056655134.1"/>
</dbReference>
<keyword evidence="2" id="KW-0378">Hydrolase</keyword>
<evidence type="ECO:0000256" key="2">
    <source>
        <dbReference type="ARBA" id="ARBA00022801"/>
    </source>
</evidence>
<comment type="similarity">
    <text evidence="1">Belongs to the class-A beta-lactamase family.</text>
</comment>
<dbReference type="Pfam" id="PF00144">
    <property type="entry name" value="Beta-lactamase"/>
    <property type="match status" value="1"/>
</dbReference>
<keyword evidence="5" id="KW-1185">Reference proteome</keyword>
<gene>
    <name evidence="4" type="ORF">NUU61_004552</name>
</gene>
<dbReference type="PANTHER" id="PTHR43283:SF17">
    <property type="entry name" value="(LOVD), PUTATIVE (AFU_ORTHOLOGUE AFUA_5G00920)-RELATED"/>
    <property type="match status" value="1"/>
</dbReference>
<reference evidence="4" key="2">
    <citation type="journal article" date="2023" name="IMA Fungus">
        <title>Comparative genomic study of the Penicillium genus elucidates a diverse pangenome and 15 lateral gene transfer events.</title>
        <authorList>
            <person name="Petersen C."/>
            <person name="Sorensen T."/>
            <person name="Nielsen M.R."/>
            <person name="Sondergaard T.E."/>
            <person name="Sorensen J.L."/>
            <person name="Fitzpatrick D.A."/>
            <person name="Frisvad J.C."/>
            <person name="Nielsen K.L."/>
        </authorList>
    </citation>
    <scope>NUCLEOTIDE SEQUENCE</scope>
    <source>
        <strain evidence="4">IBT 34128</strain>
    </source>
</reference>
<dbReference type="GO" id="GO:0016787">
    <property type="term" value="F:hydrolase activity"/>
    <property type="evidence" value="ECO:0007669"/>
    <property type="project" value="UniProtKB-KW"/>
</dbReference>
<protein>
    <recommendedName>
        <fullName evidence="3">Beta-lactamase-related domain-containing protein</fullName>
    </recommendedName>
</protein>
<evidence type="ECO:0000259" key="3">
    <source>
        <dbReference type="Pfam" id="PF00144"/>
    </source>
</evidence>
<reference evidence="4" key="1">
    <citation type="submission" date="2022-11" db="EMBL/GenBank/DDBJ databases">
        <authorList>
            <person name="Petersen C."/>
        </authorList>
    </citation>
    <scope>NUCLEOTIDE SEQUENCE</scope>
    <source>
        <strain evidence="4">IBT 34128</strain>
    </source>
</reference>
<dbReference type="InterPro" id="IPR012338">
    <property type="entry name" value="Beta-lactam/transpept-like"/>
</dbReference>
<accession>A0A9W9KDD5</accession>
<dbReference type="AlphaFoldDB" id="A0A9W9KDD5"/>
<dbReference type="PANTHER" id="PTHR43283">
    <property type="entry name" value="BETA-LACTAMASE-RELATED"/>
    <property type="match status" value="1"/>
</dbReference>
<dbReference type="EMBL" id="JAPMSZ010000005">
    <property type="protein sequence ID" value="KAJ5102330.1"/>
    <property type="molecule type" value="Genomic_DNA"/>
</dbReference>
<feature type="domain" description="Beta-lactamase-related" evidence="3">
    <location>
        <begin position="40"/>
        <end position="366"/>
    </location>
</feature>
<dbReference type="Proteomes" id="UP001141434">
    <property type="component" value="Unassembled WGS sequence"/>
</dbReference>
<name>A0A9W9KDD5_9EURO</name>